<dbReference type="Proteomes" id="UP000038010">
    <property type="component" value="Unassembled WGS sequence"/>
</dbReference>
<evidence type="ECO:0000313" key="3">
    <source>
        <dbReference type="Proteomes" id="UP000038010"/>
    </source>
</evidence>
<feature type="region of interest" description="Disordered" evidence="1">
    <location>
        <begin position="109"/>
        <end position="131"/>
    </location>
</feature>
<dbReference type="OrthoDB" id="4683059at2759"/>
<dbReference type="AlphaFoldDB" id="A0A0N1H670"/>
<comment type="caution">
    <text evidence="2">The sequence shown here is derived from an EMBL/GenBank/DDBJ whole genome shotgun (WGS) entry which is preliminary data.</text>
</comment>
<protein>
    <recommendedName>
        <fullName evidence="4">N-acetylglutamate synthase</fullName>
    </recommendedName>
</protein>
<reference evidence="2 3" key="1">
    <citation type="submission" date="2015-06" db="EMBL/GenBank/DDBJ databases">
        <title>Draft genome of the ant-associated black yeast Phialophora attae CBS 131958.</title>
        <authorList>
            <person name="Moreno L.F."/>
            <person name="Stielow B.J."/>
            <person name="de Hoog S."/>
            <person name="Vicente V.A."/>
            <person name="Weiss V.A."/>
            <person name="de Vries M."/>
            <person name="Cruz L.M."/>
            <person name="Souza E.M."/>
        </authorList>
    </citation>
    <scope>NUCLEOTIDE SEQUENCE [LARGE SCALE GENOMIC DNA]</scope>
    <source>
        <strain evidence="2 3">CBS 131958</strain>
    </source>
</reference>
<dbReference type="RefSeq" id="XP_017998087.1">
    <property type="nucleotide sequence ID" value="XM_018139212.1"/>
</dbReference>
<dbReference type="Pfam" id="PF26421">
    <property type="entry name" value="Avidin_like"/>
    <property type="match status" value="1"/>
</dbReference>
<evidence type="ECO:0000256" key="1">
    <source>
        <dbReference type="SAM" id="MobiDB-lite"/>
    </source>
</evidence>
<dbReference type="InterPro" id="IPR058595">
    <property type="entry name" value="Avidin-like"/>
</dbReference>
<gene>
    <name evidence="2" type="ORF">AB675_1043</name>
</gene>
<dbReference type="VEuPathDB" id="FungiDB:AB675_1043"/>
<sequence>MSNAREPSLLYANRILTSKSNTPNGEVSPLTTFHYIQAPSTPHIVSATYSGGSIVQGHLIGTLKENALRMVYHHVNDKGEVMTGRCTSTPEVLEDGRLRLHESWEWTSGGVGKGESVVEEIEGGQAAEEKR</sequence>
<name>A0A0N1H670_9EURO</name>
<dbReference type="GeneID" id="28731081"/>
<keyword evidence="3" id="KW-1185">Reference proteome</keyword>
<accession>A0A0N1H670</accession>
<evidence type="ECO:0000313" key="2">
    <source>
        <dbReference type="EMBL" id="KPI38124.1"/>
    </source>
</evidence>
<dbReference type="EMBL" id="LFJN01000020">
    <property type="protein sequence ID" value="KPI38124.1"/>
    <property type="molecule type" value="Genomic_DNA"/>
</dbReference>
<evidence type="ECO:0008006" key="4">
    <source>
        <dbReference type="Google" id="ProtNLM"/>
    </source>
</evidence>
<proteinExistence type="predicted"/>
<organism evidence="2 3">
    <name type="scientific">Cyphellophora attinorum</name>
    <dbReference type="NCBI Taxonomy" id="1664694"/>
    <lineage>
        <taxon>Eukaryota</taxon>
        <taxon>Fungi</taxon>
        <taxon>Dikarya</taxon>
        <taxon>Ascomycota</taxon>
        <taxon>Pezizomycotina</taxon>
        <taxon>Eurotiomycetes</taxon>
        <taxon>Chaetothyriomycetidae</taxon>
        <taxon>Chaetothyriales</taxon>
        <taxon>Cyphellophoraceae</taxon>
        <taxon>Cyphellophora</taxon>
    </lineage>
</organism>